<evidence type="ECO:0000313" key="1">
    <source>
        <dbReference type="EMBL" id="AEA42213.1"/>
    </source>
</evidence>
<dbReference type="HOGENOM" id="CLU_1479989_0_0_10"/>
<dbReference type="Proteomes" id="UP000007463">
    <property type="component" value="Chromosome"/>
</dbReference>
<dbReference type="EMBL" id="CP002542">
    <property type="protein sequence ID" value="AEA42213.1"/>
    <property type="molecule type" value="Genomic_DNA"/>
</dbReference>
<protein>
    <recommendedName>
        <fullName evidence="3">Lipoprotein</fullName>
    </recommendedName>
</protein>
<evidence type="ECO:0008006" key="3">
    <source>
        <dbReference type="Google" id="ProtNLM"/>
    </source>
</evidence>
<keyword evidence="2" id="KW-1185">Reference proteome</keyword>
<dbReference type="AlphaFoldDB" id="F2IBY5"/>
<dbReference type="KEGG" id="fte:Fluta_0204"/>
<dbReference type="PROSITE" id="PS51257">
    <property type="entry name" value="PROKAR_LIPOPROTEIN"/>
    <property type="match status" value="1"/>
</dbReference>
<sequence precursor="true">MRMNLKIAASMIFLLYACEMGTKPMFDKCEERPQTLKEQFFVDSLNSVYNNHASILRVDYQYKPNYKLTCEDDGKKYYLNLLGLMDSQMNDTAFRRQLAKDLSFRLYNRVLEDSIKYFINSFEVSIGNFDSEYDKRFNIDFTIYKSDIENYIGSKLMVKNKSFFYKKIQKVYELKYVEKIEN</sequence>
<evidence type="ECO:0000313" key="2">
    <source>
        <dbReference type="Proteomes" id="UP000007463"/>
    </source>
</evidence>
<name>F2IBY5_FLUTR</name>
<accession>F2IBY5</accession>
<organism evidence="1 2">
    <name type="scientific">Fluviicola taffensis (strain DSM 16823 / NCIMB 13979 / RW262)</name>
    <dbReference type="NCBI Taxonomy" id="755732"/>
    <lineage>
        <taxon>Bacteria</taxon>
        <taxon>Pseudomonadati</taxon>
        <taxon>Bacteroidota</taxon>
        <taxon>Flavobacteriia</taxon>
        <taxon>Flavobacteriales</taxon>
        <taxon>Crocinitomicaceae</taxon>
        <taxon>Fluviicola</taxon>
    </lineage>
</organism>
<gene>
    <name evidence="1" type="ordered locus">Fluta_0204</name>
</gene>
<proteinExistence type="predicted"/>
<reference evidence="2" key="2">
    <citation type="submission" date="2011-02" db="EMBL/GenBank/DDBJ databases">
        <title>The complete genome of Fluviicola taffensis DSM 16823.</title>
        <authorList>
            <consortium name="US DOE Joint Genome Institute (JGI-PGF)"/>
            <person name="Lucas S."/>
            <person name="Copeland A."/>
            <person name="Lapidus A."/>
            <person name="Bruce D."/>
            <person name="Goodwin L."/>
            <person name="Pitluck S."/>
            <person name="Kyrpides N."/>
            <person name="Mavromatis K."/>
            <person name="Ivanova N."/>
            <person name="Mikhailova N."/>
            <person name="Pagani I."/>
            <person name="Chertkov O."/>
            <person name="Detter J.C."/>
            <person name="Han C."/>
            <person name="Tapia R."/>
            <person name="Land M."/>
            <person name="Hauser L."/>
            <person name="Markowitz V."/>
            <person name="Cheng J.-F."/>
            <person name="Hugenholtz P."/>
            <person name="Woyke T."/>
            <person name="Wu D."/>
            <person name="Tindall B."/>
            <person name="Pomrenke H.G."/>
            <person name="Brambilla E."/>
            <person name="Klenk H.-P."/>
            <person name="Eisen J.A."/>
        </authorList>
    </citation>
    <scope>NUCLEOTIDE SEQUENCE [LARGE SCALE GENOMIC DNA]</scope>
    <source>
        <strain evidence="2">DSM 16823 / RW262 / RW262</strain>
    </source>
</reference>
<reference evidence="1 2" key="1">
    <citation type="journal article" date="2011" name="Stand. Genomic Sci.">
        <title>Complete genome sequence of the gliding freshwater bacterium Fluviicola taffensis type strain (RW262).</title>
        <authorList>
            <person name="Woyke T."/>
            <person name="Chertkov O."/>
            <person name="Lapidus A."/>
            <person name="Nolan M."/>
            <person name="Lucas S."/>
            <person name="Del Rio T.G."/>
            <person name="Tice H."/>
            <person name="Cheng J.F."/>
            <person name="Tapia R."/>
            <person name="Han C."/>
            <person name="Goodwin L."/>
            <person name="Pitluck S."/>
            <person name="Liolios K."/>
            <person name="Pagani I."/>
            <person name="Ivanova N."/>
            <person name="Huntemann M."/>
            <person name="Mavromatis K."/>
            <person name="Mikhailova N."/>
            <person name="Pati A."/>
            <person name="Chen A."/>
            <person name="Palaniappan K."/>
            <person name="Land M."/>
            <person name="Hauser L."/>
            <person name="Brambilla E.M."/>
            <person name="Rohde M."/>
            <person name="Mwirichia R."/>
            <person name="Sikorski J."/>
            <person name="Tindall B.J."/>
            <person name="Goker M."/>
            <person name="Bristow J."/>
            <person name="Eisen J.A."/>
            <person name="Markowitz V."/>
            <person name="Hugenholtz P."/>
            <person name="Klenk H.P."/>
            <person name="Kyrpides N.C."/>
        </authorList>
    </citation>
    <scope>NUCLEOTIDE SEQUENCE [LARGE SCALE GENOMIC DNA]</scope>
    <source>
        <strain evidence="2">DSM 16823 / RW262 / RW262</strain>
    </source>
</reference>